<dbReference type="EMBL" id="DF973146">
    <property type="protein sequence ID" value="GAU14742.1"/>
    <property type="molecule type" value="Genomic_DNA"/>
</dbReference>
<accession>A0A2Z6LWK1</accession>
<proteinExistence type="predicted"/>
<evidence type="ECO:0000313" key="1">
    <source>
        <dbReference type="EMBL" id="GAU14742.1"/>
    </source>
</evidence>
<dbReference type="AlphaFoldDB" id="A0A2Z6LWK1"/>
<keyword evidence="2" id="KW-1185">Reference proteome</keyword>
<gene>
    <name evidence="1" type="ORF">TSUD_203910</name>
</gene>
<organism evidence="1 2">
    <name type="scientific">Trifolium subterraneum</name>
    <name type="common">Subterranean clover</name>
    <dbReference type="NCBI Taxonomy" id="3900"/>
    <lineage>
        <taxon>Eukaryota</taxon>
        <taxon>Viridiplantae</taxon>
        <taxon>Streptophyta</taxon>
        <taxon>Embryophyta</taxon>
        <taxon>Tracheophyta</taxon>
        <taxon>Spermatophyta</taxon>
        <taxon>Magnoliopsida</taxon>
        <taxon>eudicotyledons</taxon>
        <taxon>Gunneridae</taxon>
        <taxon>Pentapetalae</taxon>
        <taxon>rosids</taxon>
        <taxon>fabids</taxon>
        <taxon>Fabales</taxon>
        <taxon>Fabaceae</taxon>
        <taxon>Papilionoideae</taxon>
        <taxon>50 kb inversion clade</taxon>
        <taxon>NPAAA clade</taxon>
        <taxon>Hologalegina</taxon>
        <taxon>IRL clade</taxon>
        <taxon>Trifolieae</taxon>
        <taxon>Trifolium</taxon>
    </lineage>
</organism>
<evidence type="ECO:0000313" key="2">
    <source>
        <dbReference type="Proteomes" id="UP000242715"/>
    </source>
</evidence>
<sequence>MEKEKINPRNGAEETVQIQETGMKILRDERARASTLKKKVERRARLRLRKKKFIVFGVKKMILERTKKMKGESMWMDVFQVVVIF</sequence>
<name>A0A2Z6LWK1_TRISU</name>
<dbReference type="Proteomes" id="UP000242715">
    <property type="component" value="Unassembled WGS sequence"/>
</dbReference>
<reference evidence="2" key="1">
    <citation type="journal article" date="2017" name="Front. Plant Sci.">
        <title>Climate Clever Clovers: New Paradigm to Reduce the Environmental Footprint of Ruminants by Breeding Low Methanogenic Forages Utilizing Haplotype Variation.</title>
        <authorList>
            <person name="Kaur P."/>
            <person name="Appels R."/>
            <person name="Bayer P.E."/>
            <person name="Keeble-Gagnere G."/>
            <person name="Wang J."/>
            <person name="Hirakawa H."/>
            <person name="Shirasawa K."/>
            <person name="Vercoe P."/>
            <person name="Stefanova K."/>
            <person name="Durmic Z."/>
            <person name="Nichols P."/>
            <person name="Revell C."/>
            <person name="Isobe S.N."/>
            <person name="Edwards D."/>
            <person name="Erskine W."/>
        </authorList>
    </citation>
    <scope>NUCLEOTIDE SEQUENCE [LARGE SCALE GENOMIC DNA]</scope>
    <source>
        <strain evidence="2">cv. Daliak</strain>
    </source>
</reference>
<protein>
    <submittedName>
        <fullName evidence="1">Uncharacterized protein</fullName>
    </submittedName>
</protein>